<gene>
    <name evidence="7" type="ORF">L195_g002101</name>
</gene>
<dbReference type="InterPro" id="IPR005045">
    <property type="entry name" value="CDC50/LEM3_fam"/>
</dbReference>
<protein>
    <submittedName>
        <fullName evidence="7">LEM3 (Ligand-effect modulator 3) family protein</fullName>
    </submittedName>
</protein>
<dbReference type="EMBL" id="ASHM01000902">
    <property type="protein sequence ID" value="PNY05646.1"/>
    <property type="molecule type" value="Genomic_DNA"/>
</dbReference>
<dbReference type="STRING" id="57577.A0A2K3NRI6"/>
<comment type="subcellular location">
    <subcellularLocation>
        <location evidence="1">Membrane</location>
    </subcellularLocation>
</comment>
<reference evidence="7 8" key="1">
    <citation type="journal article" date="2014" name="Am. J. Bot.">
        <title>Genome assembly and annotation for red clover (Trifolium pratense; Fabaceae).</title>
        <authorList>
            <person name="Istvanek J."/>
            <person name="Jaros M."/>
            <person name="Krenek A."/>
            <person name="Repkova J."/>
        </authorList>
    </citation>
    <scope>NUCLEOTIDE SEQUENCE [LARGE SCALE GENOMIC DNA]</scope>
    <source>
        <strain evidence="8">cv. Tatra</strain>
        <tissue evidence="7">Young leaves</tissue>
    </source>
</reference>
<evidence type="ECO:0000313" key="7">
    <source>
        <dbReference type="EMBL" id="PNY05646.1"/>
    </source>
</evidence>
<accession>A0A2K3NRI6</accession>
<organism evidence="7 8">
    <name type="scientific">Trifolium pratense</name>
    <name type="common">Red clover</name>
    <dbReference type="NCBI Taxonomy" id="57577"/>
    <lineage>
        <taxon>Eukaryota</taxon>
        <taxon>Viridiplantae</taxon>
        <taxon>Streptophyta</taxon>
        <taxon>Embryophyta</taxon>
        <taxon>Tracheophyta</taxon>
        <taxon>Spermatophyta</taxon>
        <taxon>Magnoliopsida</taxon>
        <taxon>eudicotyledons</taxon>
        <taxon>Gunneridae</taxon>
        <taxon>Pentapetalae</taxon>
        <taxon>rosids</taxon>
        <taxon>fabids</taxon>
        <taxon>Fabales</taxon>
        <taxon>Fabaceae</taxon>
        <taxon>Papilionoideae</taxon>
        <taxon>50 kb inversion clade</taxon>
        <taxon>NPAAA clade</taxon>
        <taxon>Hologalegina</taxon>
        <taxon>IRL clade</taxon>
        <taxon>Trifolieae</taxon>
        <taxon>Trifolium</taxon>
    </lineage>
</organism>
<dbReference type="PANTHER" id="PTHR10926">
    <property type="entry name" value="CELL CYCLE CONTROL PROTEIN 50"/>
    <property type="match status" value="1"/>
</dbReference>
<reference evidence="7 8" key="2">
    <citation type="journal article" date="2017" name="Front. Plant Sci.">
        <title>Gene Classification and Mining of Molecular Markers Useful in Red Clover (Trifolium pratense) Breeding.</title>
        <authorList>
            <person name="Istvanek J."/>
            <person name="Dluhosova J."/>
            <person name="Dluhos P."/>
            <person name="Patkova L."/>
            <person name="Nedelnik J."/>
            <person name="Repkova J."/>
        </authorList>
    </citation>
    <scope>NUCLEOTIDE SEQUENCE [LARGE SCALE GENOMIC DNA]</scope>
    <source>
        <strain evidence="8">cv. Tatra</strain>
        <tissue evidence="7">Young leaves</tissue>
    </source>
</reference>
<dbReference type="GO" id="GO:0005794">
    <property type="term" value="C:Golgi apparatus"/>
    <property type="evidence" value="ECO:0007669"/>
    <property type="project" value="TreeGrafter"/>
</dbReference>
<evidence type="ECO:0000256" key="3">
    <source>
        <dbReference type="ARBA" id="ARBA00022692"/>
    </source>
</evidence>
<evidence type="ECO:0000256" key="4">
    <source>
        <dbReference type="ARBA" id="ARBA00022989"/>
    </source>
</evidence>
<dbReference type="Proteomes" id="UP000236291">
    <property type="component" value="Unassembled WGS sequence"/>
</dbReference>
<sequence>MDLDGGSSSTISTGARAIPGRPVRHGALYQFTQQNLPACKPVLTPAAVISTFLLMGFIFIPVGLVTLRASLLKLWTDMTLNVYLKNIEVTR</sequence>
<dbReference type="GO" id="GO:0005783">
    <property type="term" value="C:endoplasmic reticulum"/>
    <property type="evidence" value="ECO:0007669"/>
    <property type="project" value="TreeGrafter"/>
</dbReference>
<proteinExistence type="inferred from homology"/>
<name>A0A2K3NRI6_TRIPR</name>
<evidence type="ECO:0000313" key="8">
    <source>
        <dbReference type="Proteomes" id="UP000236291"/>
    </source>
</evidence>
<evidence type="ECO:0000256" key="1">
    <source>
        <dbReference type="ARBA" id="ARBA00004370"/>
    </source>
</evidence>
<keyword evidence="5 6" id="KW-0472">Membrane</keyword>
<dbReference type="GO" id="GO:0005886">
    <property type="term" value="C:plasma membrane"/>
    <property type="evidence" value="ECO:0007669"/>
    <property type="project" value="TreeGrafter"/>
</dbReference>
<evidence type="ECO:0000256" key="6">
    <source>
        <dbReference type="SAM" id="Phobius"/>
    </source>
</evidence>
<keyword evidence="3 6" id="KW-0812">Transmembrane</keyword>
<comment type="similarity">
    <text evidence="2">Belongs to the CDC50/LEM3 family.</text>
</comment>
<evidence type="ECO:0000256" key="2">
    <source>
        <dbReference type="ARBA" id="ARBA00009457"/>
    </source>
</evidence>
<dbReference type="PANTHER" id="PTHR10926:SF29">
    <property type="entry name" value="ALA-INTERACTING SUBUNIT 2-RELATED"/>
    <property type="match status" value="1"/>
</dbReference>
<comment type="caution">
    <text evidence="7">The sequence shown here is derived from an EMBL/GenBank/DDBJ whole genome shotgun (WGS) entry which is preliminary data.</text>
</comment>
<evidence type="ECO:0000256" key="5">
    <source>
        <dbReference type="ARBA" id="ARBA00023136"/>
    </source>
</evidence>
<keyword evidence="4 6" id="KW-1133">Transmembrane helix</keyword>
<dbReference type="ExpressionAtlas" id="A0A2K3NRI6">
    <property type="expression patterns" value="baseline"/>
</dbReference>
<dbReference type="AlphaFoldDB" id="A0A2K3NRI6"/>
<feature type="transmembrane region" description="Helical" evidence="6">
    <location>
        <begin position="46"/>
        <end position="67"/>
    </location>
</feature>